<feature type="domain" description="N-acetyltransferase" evidence="1">
    <location>
        <begin position="7"/>
        <end position="145"/>
    </location>
</feature>
<keyword evidence="2" id="KW-0808">Transferase</keyword>
<accession>A0A1H3WNK8</accession>
<protein>
    <submittedName>
        <fullName evidence="2">Acetyltransferase (GNAT) family protein</fullName>
    </submittedName>
</protein>
<dbReference type="AlphaFoldDB" id="A0A1H3WNK8"/>
<dbReference type="EMBL" id="FNQS01000001">
    <property type="protein sequence ID" value="SDZ88716.1"/>
    <property type="molecule type" value="Genomic_DNA"/>
</dbReference>
<reference evidence="2 3" key="1">
    <citation type="submission" date="2016-10" db="EMBL/GenBank/DDBJ databases">
        <authorList>
            <person name="de Groot N.N."/>
        </authorList>
    </citation>
    <scope>NUCLEOTIDE SEQUENCE [LARGE SCALE GENOMIC DNA]</scope>
    <source>
        <strain evidence="2 3">ATCC 29281</strain>
    </source>
</reference>
<gene>
    <name evidence="2" type="ORF">SAMN02982996_00569</name>
</gene>
<evidence type="ECO:0000259" key="1">
    <source>
        <dbReference type="PROSITE" id="PS51186"/>
    </source>
</evidence>
<proteinExistence type="predicted"/>
<dbReference type="Proteomes" id="UP000187280">
    <property type="component" value="Unassembled WGS sequence"/>
</dbReference>
<organism evidence="2 3">
    <name type="scientific">Lonsdalea quercina</name>
    <dbReference type="NCBI Taxonomy" id="71657"/>
    <lineage>
        <taxon>Bacteria</taxon>
        <taxon>Pseudomonadati</taxon>
        <taxon>Pseudomonadota</taxon>
        <taxon>Gammaproteobacteria</taxon>
        <taxon>Enterobacterales</taxon>
        <taxon>Pectobacteriaceae</taxon>
        <taxon>Lonsdalea</taxon>
    </lineage>
</organism>
<name>A0A1H3WNK8_9GAMM</name>
<dbReference type="GeneID" id="97763503"/>
<dbReference type="PROSITE" id="PS51186">
    <property type="entry name" value="GNAT"/>
    <property type="match status" value="1"/>
</dbReference>
<dbReference type="InterPro" id="IPR016181">
    <property type="entry name" value="Acyl_CoA_acyltransferase"/>
</dbReference>
<dbReference type="STRING" id="71657.SAMN02982996_00569"/>
<dbReference type="Gene3D" id="3.40.630.30">
    <property type="match status" value="1"/>
</dbReference>
<keyword evidence="3" id="KW-1185">Reference proteome</keyword>
<dbReference type="GO" id="GO:0016747">
    <property type="term" value="F:acyltransferase activity, transferring groups other than amino-acyl groups"/>
    <property type="evidence" value="ECO:0007669"/>
    <property type="project" value="InterPro"/>
</dbReference>
<evidence type="ECO:0000313" key="3">
    <source>
        <dbReference type="Proteomes" id="UP000187280"/>
    </source>
</evidence>
<dbReference type="RefSeq" id="WP_071999755.1">
    <property type="nucleotide sequence ID" value="NZ_FNQS01000001.1"/>
</dbReference>
<dbReference type="SUPFAM" id="SSF55729">
    <property type="entry name" value="Acyl-CoA N-acyltransferases (Nat)"/>
    <property type="match status" value="1"/>
</dbReference>
<sequence>MSTQRVSTFRHIVSESDVRASFRLIKQLRPHLSSEDEFWLRWQRQTGEGYILDGLFIDDVLVALAGYRIQENLVHGRFFYVEDLVTSEEQRSCGYGESMMSYLSELARSSGCGKLVLDTPLSNSLGHRFYFRCGLLATSLRFNIPVES</sequence>
<evidence type="ECO:0000313" key="2">
    <source>
        <dbReference type="EMBL" id="SDZ88716.1"/>
    </source>
</evidence>
<dbReference type="InterPro" id="IPR000182">
    <property type="entry name" value="GNAT_dom"/>
</dbReference>
<dbReference type="Pfam" id="PF00583">
    <property type="entry name" value="Acetyltransf_1"/>
    <property type="match status" value="1"/>
</dbReference>